<comment type="caution">
    <text evidence="2">The sequence shown here is derived from an EMBL/GenBank/DDBJ whole genome shotgun (WGS) entry which is preliminary data.</text>
</comment>
<dbReference type="Proteomes" id="UP000449906">
    <property type="component" value="Unassembled WGS sequence"/>
</dbReference>
<gene>
    <name evidence="2" type="ORF">F9L07_12805</name>
</gene>
<proteinExistence type="predicted"/>
<dbReference type="RefSeq" id="WP_151579962.1">
    <property type="nucleotide sequence ID" value="NZ_WBVM01000001.1"/>
</dbReference>
<feature type="compositionally biased region" description="Low complexity" evidence="1">
    <location>
        <begin position="19"/>
        <end position="28"/>
    </location>
</feature>
<reference evidence="2 3" key="1">
    <citation type="submission" date="2019-09" db="EMBL/GenBank/DDBJ databases">
        <title>Pimelobacter sp. isolated from Paulinella.</title>
        <authorList>
            <person name="Jeong S.E."/>
        </authorList>
    </citation>
    <scope>NUCLEOTIDE SEQUENCE [LARGE SCALE GENOMIC DNA]</scope>
    <source>
        <strain evidence="2 3">Pch-N</strain>
    </source>
</reference>
<protein>
    <submittedName>
        <fullName evidence="2">Uncharacterized protein</fullName>
    </submittedName>
</protein>
<dbReference type="AlphaFoldDB" id="A0A7J5E2W2"/>
<feature type="compositionally biased region" description="Acidic residues" evidence="1">
    <location>
        <begin position="46"/>
        <end position="67"/>
    </location>
</feature>
<sequence>MGSETQPGSADTLPDFYRAVPAADAYDAPPTPGQAQGLVEHVLEAEVIDEPDAEPDAEPDTEPDAEPDTGHDP</sequence>
<name>A0A7J5E2W2_NOCSI</name>
<feature type="region of interest" description="Disordered" evidence="1">
    <location>
        <begin position="1"/>
        <end position="73"/>
    </location>
</feature>
<evidence type="ECO:0000256" key="1">
    <source>
        <dbReference type="SAM" id="MobiDB-lite"/>
    </source>
</evidence>
<evidence type="ECO:0000313" key="2">
    <source>
        <dbReference type="EMBL" id="KAB2812625.1"/>
    </source>
</evidence>
<dbReference type="EMBL" id="WBVM01000001">
    <property type="protein sequence ID" value="KAB2812625.1"/>
    <property type="molecule type" value="Genomic_DNA"/>
</dbReference>
<accession>A0A7J5E2W2</accession>
<organism evidence="2 3">
    <name type="scientific">Nocardioides simplex</name>
    <name type="common">Arthrobacter simplex</name>
    <dbReference type="NCBI Taxonomy" id="2045"/>
    <lineage>
        <taxon>Bacteria</taxon>
        <taxon>Bacillati</taxon>
        <taxon>Actinomycetota</taxon>
        <taxon>Actinomycetes</taxon>
        <taxon>Propionibacteriales</taxon>
        <taxon>Nocardioidaceae</taxon>
        <taxon>Pimelobacter</taxon>
    </lineage>
</organism>
<evidence type="ECO:0000313" key="3">
    <source>
        <dbReference type="Proteomes" id="UP000449906"/>
    </source>
</evidence>